<evidence type="ECO:0000259" key="2">
    <source>
        <dbReference type="Pfam" id="PF00149"/>
    </source>
</evidence>
<keyword evidence="1" id="KW-1133">Transmembrane helix</keyword>
<accession>A0ABV6GI05</accession>
<keyword evidence="4" id="KW-1185">Reference proteome</keyword>
<evidence type="ECO:0000256" key="1">
    <source>
        <dbReference type="SAM" id="Phobius"/>
    </source>
</evidence>
<dbReference type="InterPro" id="IPR004843">
    <property type="entry name" value="Calcineurin-like_PHP"/>
</dbReference>
<feature type="transmembrane region" description="Helical" evidence="1">
    <location>
        <begin position="893"/>
        <end position="911"/>
    </location>
</feature>
<evidence type="ECO:0000313" key="3">
    <source>
        <dbReference type="EMBL" id="MFC0273316.1"/>
    </source>
</evidence>
<proteinExistence type="predicted"/>
<dbReference type="PANTHER" id="PTHR43143:SF5">
    <property type="entry name" value="SECRETED PROTEIN"/>
    <property type="match status" value="1"/>
</dbReference>
<organism evidence="3 4">
    <name type="scientific">Metabacillus herbersteinensis</name>
    <dbReference type="NCBI Taxonomy" id="283816"/>
    <lineage>
        <taxon>Bacteria</taxon>
        <taxon>Bacillati</taxon>
        <taxon>Bacillota</taxon>
        <taxon>Bacilli</taxon>
        <taxon>Bacillales</taxon>
        <taxon>Bacillaceae</taxon>
        <taxon>Metabacillus</taxon>
    </lineage>
</organism>
<sequence length="921" mass="105125">MKQELIIKVILSFLISIIFLLVVDQLLITTDATTNNGERVNVTNTQNSSAIKLITTNGNVKDTIIEIDGKPQTKTYPALEKDAHFTFDIKNTNVFFQNAIVVEGKVLQLLDNRIKKYKSISVPIPANTLSAKDYPRISIVSGTKVSPFDTTSEENHDEFTVKNVRLVLSDGTVLRDEKYKNPNQVIKVGDEGKSFPLHNFQFKIPNHKYTAVALNWDTTKEEEGPHLIKVLKKNKQPEVKQIIVDHSAPTITPSIEEGKVYKGKITIDAEIRDVWSEIVRTTAMLDGKEISLPYVTSSAELSDGNHLLLLSARDSEGNENKVTKKFKVAEENPLNPKSTDTISSNLNAKLSVKVQDPTKDFLHVSFYKAFQYTAADRESVKLSENVSSTEPPQAFDQEGEKELSNRAYKKAERNDGKTVEKVSKTDFPYHRFDVKVDQQIDENDLIEIVWKGHSLPGRKVTMYVWSHIDNKWKEVDFLVAGKDVFTLKGSVTVQEYVKDQRISVIVQDKLFEKTKKANYTIAWMSDTQYYSESYPEIFKKQTDWLAENKQKLNIQYVFHTGDLVDDFGSKKQWKYADTYMKTLEDAKLPYGVLAGNHDVGHKDESYDQFRTYFGEKRFKNQAFYGGSYQNNRGHYDLISANGNDFVMVYAGWGVNDGDLKWVDKVLKQHTDRIAILAFHEYLLVSGNRSPIGEKIYNKVVKPNSNVVAVLSGHYHDSETLIDEIDDDGDGNGDRKVYQMLADYQGGPKGGLGFLRLLHVNTDDNTIEVKTYSPYTNTYNYYDPTQYPDKDEFTMQVNLEQETKMVATDFFTLNVYTDALIDKVSSVQSGDVASVDYNNLTQNQTYYWYTRVQDQYHGEKRSRIWGFTTLEGQIKPLIEESLNERGGLNWNGQVVNLLMIELMINAGVVVYFRRKKLRKSMT</sequence>
<keyword evidence="1" id="KW-0472">Membrane</keyword>
<dbReference type="Gene3D" id="3.60.21.10">
    <property type="match status" value="1"/>
</dbReference>
<evidence type="ECO:0000313" key="4">
    <source>
        <dbReference type="Proteomes" id="UP001589854"/>
    </source>
</evidence>
<dbReference type="InterPro" id="IPR029052">
    <property type="entry name" value="Metallo-depent_PP-like"/>
</dbReference>
<gene>
    <name evidence="3" type="ORF">ACFFIX_18085</name>
</gene>
<feature type="domain" description="Calcineurin-like phosphoesterase" evidence="2">
    <location>
        <begin position="520"/>
        <end position="716"/>
    </location>
</feature>
<dbReference type="InterPro" id="IPR051918">
    <property type="entry name" value="STPP_CPPED1"/>
</dbReference>
<name>A0ABV6GI05_9BACI</name>
<dbReference type="Proteomes" id="UP001589854">
    <property type="component" value="Unassembled WGS sequence"/>
</dbReference>
<keyword evidence="1" id="KW-0812">Transmembrane</keyword>
<dbReference type="EMBL" id="JBHLVO010000019">
    <property type="protein sequence ID" value="MFC0273316.1"/>
    <property type="molecule type" value="Genomic_DNA"/>
</dbReference>
<feature type="transmembrane region" description="Helical" evidence="1">
    <location>
        <begin position="5"/>
        <end position="23"/>
    </location>
</feature>
<comment type="caution">
    <text evidence="3">The sequence shown here is derived from an EMBL/GenBank/DDBJ whole genome shotgun (WGS) entry which is preliminary data.</text>
</comment>
<dbReference type="RefSeq" id="WP_378936491.1">
    <property type="nucleotide sequence ID" value="NZ_JBHLVO010000019.1"/>
</dbReference>
<reference evidence="3 4" key="1">
    <citation type="submission" date="2024-09" db="EMBL/GenBank/DDBJ databases">
        <authorList>
            <person name="Sun Q."/>
            <person name="Mori K."/>
        </authorList>
    </citation>
    <scope>NUCLEOTIDE SEQUENCE [LARGE SCALE GENOMIC DNA]</scope>
    <source>
        <strain evidence="3 4">CCM 7228</strain>
    </source>
</reference>
<dbReference type="PANTHER" id="PTHR43143">
    <property type="entry name" value="METALLOPHOSPHOESTERASE, CALCINEURIN SUPERFAMILY"/>
    <property type="match status" value="1"/>
</dbReference>
<dbReference type="SUPFAM" id="SSF56300">
    <property type="entry name" value="Metallo-dependent phosphatases"/>
    <property type="match status" value="1"/>
</dbReference>
<protein>
    <submittedName>
        <fullName evidence="3">Metallophosphoesterase</fullName>
    </submittedName>
</protein>
<dbReference type="Pfam" id="PF00149">
    <property type="entry name" value="Metallophos"/>
    <property type="match status" value="1"/>
</dbReference>